<proteinExistence type="predicted"/>
<name>A0ABU5EYF4_9BACT</name>
<evidence type="ECO:0000313" key="2">
    <source>
        <dbReference type="EMBL" id="MDY3560150.1"/>
    </source>
</evidence>
<protein>
    <recommendedName>
        <fullName evidence="4">Cytochrome c domain-containing protein</fullName>
    </recommendedName>
</protein>
<evidence type="ECO:0000256" key="1">
    <source>
        <dbReference type="SAM" id="SignalP"/>
    </source>
</evidence>
<keyword evidence="3" id="KW-1185">Reference proteome</keyword>
<gene>
    <name evidence="2" type="ORF">R5W23_001375</name>
</gene>
<organism evidence="2 3">
    <name type="scientific">Gemmata algarum</name>
    <dbReference type="NCBI Taxonomy" id="2975278"/>
    <lineage>
        <taxon>Bacteria</taxon>
        <taxon>Pseudomonadati</taxon>
        <taxon>Planctomycetota</taxon>
        <taxon>Planctomycetia</taxon>
        <taxon>Gemmatales</taxon>
        <taxon>Gemmataceae</taxon>
        <taxon>Gemmata</taxon>
    </lineage>
</organism>
<accession>A0ABU5EYF4</accession>
<feature type="signal peptide" evidence="1">
    <location>
        <begin position="1"/>
        <end position="20"/>
    </location>
</feature>
<comment type="caution">
    <text evidence="2">The sequence shown here is derived from an EMBL/GenBank/DDBJ whole genome shotgun (WGS) entry which is preliminary data.</text>
</comment>
<dbReference type="EMBL" id="JAXBLV010000175">
    <property type="protein sequence ID" value="MDY3560150.1"/>
    <property type="molecule type" value="Genomic_DNA"/>
</dbReference>
<dbReference type="RefSeq" id="WP_320686784.1">
    <property type="nucleotide sequence ID" value="NZ_JAXBLV010000175.1"/>
</dbReference>
<sequence length="432" mass="47712">MLRITLALVTACAVAAPVAAQIDAVERPPISYKTAQAENVLTALQKRINAGQAKLKFADDHGYLPSLLKELNVSPASQVLVFSKTSFQRERITPKTPRALYFNDDVYVGFCLRGDVLEFSAADTKLGTAFYTLDQEPAPDGKPEFLRQRDNCLSCHASNATGGAPGHLVRSVFTERNGMPVLSAGTFRTDHSSPFSERWGGWYVTGTHGKQTHMGNWTVENKKNPAEEGNAGGQNVTELKGRFTVANYLTPHSDIVALLVFEHQAEAHNRIARALIGTRQAHHYEETLNKDLGEPAAHRWDSAKRRIESLGDQLAKYLLFSGEAKLEGPVAGTSDFAKEFTARGPFDKQGRTLRAFDLNARLFKYPCSYLVYSQGFQALPKEVKDHTLKRMHEALTGTDTSAAFAHLSAGDRKAVLEILRDTLPDLPDDWKK</sequence>
<keyword evidence="1" id="KW-0732">Signal</keyword>
<feature type="chain" id="PRO_5047495153" description="Cytochrome c domain-containing protein" evidence="1">
    <location>
        <begin position="21"/>
        <end position="432"/>
    </location>
</feature>
<evidence type="ECO:0000313" key="3">
    <source>
        <dbReference type="Proteomes" id="UP001272242"/>
    </source>
</evidence>
<reference evidence="3" key="1">
    <citation type="journal article" date="2023" name="Mar. Drugs">
        <title>Gemmata algarum, a Novel Planctomycete Isolated from an Algal Mat, Displays Antimicrobial Activity.</title>
        <authorList>
            <person name="Kumar G."/>
            <person name="Kallscheuer N."/>
            <person name="Kashif M."/>
            <person name="Ahamad S."/>
            <person name="Jagadeeshwari U."/>
            <person name="Pannikurungottu S."/>
            <person name="Haufschild T."/>
            <person name="Kabuu M."/>
            <person name="Sasikala C."/>
            <person name="Jogler C."/>
            <person name="Ramana C."/>
        </authorList>
    </citation>
    <scope>NUCLEOTIDE SEQUENCE [LARGE SCALE GENOMIC DNA]</scope>
    <source>
        <strain evidence="3">JC673</strain>
    </source>
</reference>
<evidence type="ECO:0008006" key="4">
    <source>
        <dbReference type="Google" id="ProtNLM"/>
    </source>
</evidence>
<dbReference type="Proteomes" id="UP001272242">
    <property type="component" value="Unassembled WGS sequence"/>
</dbReference>